<accession>A0A1I3VUT3</accession>
<sequence length="93" mass="10671">KVKFSLDGIGYTDLDGQRIRLFFDSKQFGNLIYFHATTIEMEEVARSLHATGEAECRQEDAEMVATLVCEFSNYNRRTKEAVREYVNKLIGGK</sequence>
<feature type="non-terminal residue" evidence="1">
    <location>
        <position position="1"/>
    </location>
</feature>
<proteinExistence type="predicted"/>
<evidence type="ECO:0000313" key="1">
    <source>
        <dbReference type="EMBL" id="SFJ98703.1"/>
    </source>
</evidence>
<dbReference type="AlphaFoldDB" id="A0A1I3VUT3"/>
<reference evidence="1 2" key="1">
    <citation type="submission" date="2016-10" db="EMBL/GenBank/DDBJ databases">
        <authorList>
            <person name="de Groot N.N."/>
        </authorList>
    </citation>
    <scope>NUCLEOTIDE SEQUENCE [LARGE SCALE GENOMIC DNA]</scope>
    <source>
        <strain evidence="1 2">RK1</strain>
    </source>
</reference>
<gene>
    <name evidence="1" type="ORF">SAMN05444682_1277</name>
</gene>
<organism evidence="1 2">
    <name type="scientific">Parapedobacter indicus</name>
    <dbReference type="NCBI Taxonomy" id="1477437"/>
    <lineage>
        <taxon>Bacteria</taxon>
        <taxon>Pseudomonadati</taxon>
        <taxon>Bacteroidota</taxon>
        <taxon>Sphingobacteriia</taxon>
        <taxon>Sphingobacteriales</taxon>
        <taxon>Sphingobacteriaceae</taxon>
        <taxon>Parapedobacter</taxon>
    </lineage>
</organism>
<dbReference type="STRING" id="1477437.SAMN05444682_1277"/>
<evidence type="ECO:0000313" key="2">
    <source>
        <dbReference type="Proteomes" id="UP000198670"/>
    </source>
</evidence>
<dbReference type="EMBL" id="FOQO01000027">
    <property type="protein sequence ID" value="SFJ98703.1"/>
    <property type="molecule type" value="Genomic_DNA"/>
</dbReference>
<protein>
    <submittedName>
        <fullName evidence="1">Uncharacterized protein</fullName>
    </submittedName>
</protein>
<dbReference type="RefSeq" id="WP_177195311.1">
    <property type="nucleotide sequence ID" value="NZ_FOQO01000027.1"/>
</dbReference>
<name>A0A1I3VUT3_9SPHI</name>
<keyword evidence="2" id="KW-1185">Reference proteome</keyword>
<dbReference type="Proteomes" id="UP000198670">
    <property type="component" value="Unassembled WGS sequence"/>
</dbReference>